<name>A0AA35UYY7_METCP</name>
<feature type="transmembrane region" description="Helical" evidence="6">
    <location>
        <begin position="127"/>
        <end position="147"/>
    </location>
</feature>
<feature type="transmembrane region" description="Helical" evidence="6">
    <location>
        <begin position="61"/>
        <end position="81"/>
    </location>
</feature>
<dbReference type="InterPro" id="IPR005226">
    <property type="entry name" value="UPF0014_fam"/>
</dbReference>
<reference evidence="7" key="1">
    <citation type="submission" date="2023-03" db="EMBL/GenBank/DDBJ databases">
        <authorList>
            <person name="Pearce D."/>
        </authorList>
    </citation>
    <scope>NUCLEOTIDE SEQUENCE</scope>
    <source>
        <strain evidence="7">Mc</strain>
    </source>
</reference>
<accession>A0AA35UYY7</accession>
<feature type="transmembrane region" description="Helical" evidence="6">
    <location>
        <begin position="224"/>
        <end position="244"/>
    </location>
</feature>
<evidence type="ECO:0000256" key="4">
    <source>
        <dbReference type="ARBA" id="ARBA00022989"/>
    </source>
</evidence>
<feature type="transmembrane region" description="Helical" evidence="6">
    <location>
        <begin position="190"/>
        <end position="212"/>
    </location>
</feature>
<dbReference type="PANTHER" id="PTHR30028">
    <property type="entry name" value="UPF0014 INNER MEMBRANE PROTEIN YBBM-RELATED"/>
    <property type="match status" value="1"/>
</dbReference>
<feature type="transmembrane region" description="Helical" evidence="6">
    <location>
        <begin position="93"/>
        <end position="115"/>
    </location>
</feature>
<sequence>MMDTVDISPTRMMLLYGIAVLPWLLLWSAGLHLARELWLSIVRMSVQLALVGIYLKYLFAINAPALNVLWIVVMLVVADFTILRRAGLRIRHFFLSTLAAIVAGTAFSVAYLLLLVIRPEPIYDARYLVPLAGMILGNCLQGNVIGLERFYSAIRKNENEYLTYLLLGATRREAVRPYFREALKASVNPTLASMATLGLVSLPGMMTGQILGGSEPWVAVKYQIAIMLCIFASMSLAAVLNLSLSLRFAFDEFDVLREAVFRRH</sequence>
<keyword evidence="5 6" id="KW-0472">Membrane</keyword>
<feature type="transmembrane region" description="Helical" evidence="6">
    <location>
        <begin position="12"/>
        <end position="30"/>
    </location>
</feature>
<evidence type="ECO:0000256" key="2">
    <source>
        <dbReference type="ARBA" id="ARBA00005268"/>
    </source>
</evidence>
<keyword evidence="4 6" id="KW-1133">Transmembrane helix</keyword>
<comment type="subcellular location">
    <subcellularLocation>
        <location evidence="1">Membrane</location>
        <topology evidence="1">Multi-pass membrane protein</topology>
    </subcellularLocation>
</comment>
<dbReference type="AlphaFoldDB" id="A0AA35UYY7"/>
<protein>
    <submittedName>
        <fullName evidence="7">ABC transport system permease protein</fullName>
    </submittedName>
</protein>
<organism evidence="7 8">
    <name type="scientific">Methylococcus capsulatus</name>
    <dbReference type="NCBI Taxonomy" id="414"/>
    <lineage>
        <taxon>Bacteria</taxon>
        <taxon>Pseudomonadati</taxon>
        <taxon>Pseudomonadota</taxon>
        <taxon>Gammaproteobacteria</taxon>
        <taxon>Methylococcales</taxon>
        <taxon>Methylococcaceae</taxon>
        <taxon>Methylococcus</taxon>
    </lineage>
</organism>
<dbReference type="GO" id="GO:0005886">
    <property type="term" value="C:plasma membrane"/>
    <property type="evidence" value="ECO:0007669"/>
    <property type="project" value="TreeGrafter"/>
</dbReference>
<evidence type="ECO:0000313" key="8">
    <source>
        <dbReference type="Proteomes" id="UP001158598"/>
    </source>
</evidence>
<proteinExistence type="inferred from homology"/>
<evidence type="ECO:0000256" key="3">
    <source>
        <dbReference type="ARBA" id="ARBA00022692"/>
    </source>
</evidence>
<dbReference type="EMBL" id="OX458332">
    <property type="protein sequence ID" value="CAI8781276.1"/>
    <property type="molecule type" value="Genomic_DNA"/>
</dbReference>
<evidence type="ECO:0000256" key="5">
    <source>
        <dbReference type="ARBA" id="ARBA00023136"/>
    </source>
</evidence>
<comment type="similarity">
    <text evidence="2">Belongs to the UPF0014 family.</text>
</comment>
<evidence type="ECO:0000256" key="6">
    <source>
        <dbReference type="SAM" id="Phobius"/>
    </source>
</evidence>
<evidence type="ECO:0000256" key="1">
    <source>
        <dbReference type="ARBA" id="ARBA00004141"/>
    </source>
</evidence>
<gene>
    <name evidence="7" type="ORF">MCNOR_1210</name>
</gene>
<dbReference type="PANTHER" id="PTHR30028:SF0">
    <property type="entry name" value="PROTEIN ALUMINUM SENSITIVE 3"/>
    <property type="match status" value="1"/>
</dbReference>
<dbReference type="Proteomes" id="UP001158598">
    <property type="component" value="Chromosome"/>
</dbReference>
<keyword evidence="3 6" id="KW-0812">Transmembrane</keyword>
<evidence type="ECO:0000313" key="7">
    <source>
        <dbReference type="EMBL" id="CAI8781276.1"/>
    </source>
</evidence>
<dbReference type="Pfam" id="PF03649">
    <property type="entry name" value="UPF0014"/>
    <property type="match status" value="1"/>
</dbReference>